<evidence type="ECO:0000256" key="2">
    <source>
        <dbReference type="ARBA" id="ARBA00023315"/>
    </source>
</evidence>
<feature type="domain" description="N-acetyltransferase" evidence="3">
    <location>
        <begin position="1"/>
        <end position="150"/>
    </location>
</feature>
<dbReference type="Proteomes" id="UP001197875">
    <property type="component" value="Unassembled WGS sequence"/>
</dbReference>
<protein>
    <submittedName>
        <fullName evidence="4">GNAT family N-acetyltransferase</fullName>
    </submittedName>
</protein>
<dbReference type="InterPro" id="IPR016181">
    <property type="entry name" value="Acyl_CoA_acyltransferase"/>
</dbReference>
<keyword evidence="5" id="KW-1185">Reference proteome</keyword>
<keyword evidence="1" id="KW-0808">Transferase</keyword>
<name>A0AAE3DTZ7_9FIRM</name>
<dbReference type="GO" id="GO:0016747">
    <property type="term" value="F:acyltransferase activity, transferring groups other than amino-acyl groups"/>
    <property type="evidence" value="ECO:0007669"/>
    <property type="project" value="InterPro"/>
</dbReference>
<sequence>MIFVKLDESNIEKYIEYLEHALAVEPEQMHVDKIDKEGLRERIKDSFFRKTTSVLAMENAKVLGRIEYHFYGCMQDGYHMAYIDWVYVLPEYRHRGIAQSLFKEMEKECRENGIDQYYLIRATNANADKFYHSFTEVELSEAPILRKDLK</sequence>
<dbReference type="InterPro" id="IPR050680">
    <property type="entry name" value="YpeA/RimI_acetyltransf"/>
</dbReference>
<comment type="caution">
    <text evidence="4">The sequence shown here is derived from an EMBL/GenBank/DDBJ whole genome shotgun (WGS) entry which is preliminary data.</text>
</comment>
<dbReference type="SUPFAM" id="SSF55729">
    <property type="entry name" value="Acyl-CoA N-acyltransferases (Nat)"/>
    <property type="match status" value="1"/>
</dbReference>
<dbReference type="InterPro" id="IPR000182">
    <property type="entry name" value="GNAT_dom"/>
</dbReference>
<dbReference type="AlphaFoldDB" id="A0AAE3DTZ7"/>
<dbReference type="PROSITE" id="PS51186">
    <property type="entry name" value="GNAT"/>
    <property type="match status" value="1"/>
</dbReference>
<proteinExistence type="predicted"/>
<keyword evidence="2" id="KW-0012">Acyltransferase</keyword>
<evidence type="ECO:0000313" key="4">
    <source>
        <dbReference type="EMBL" id="MCC2190464.1"/>
    </source>
</evidence>
<dbReference type="Pfam" id="PF00583">
    <property type="entry name" value="Acetyltransf_1"/>
    <property type="match status" value="1"/>
</dbReference>
<dbReference type="RefSeq" id="WP_227615550.1">
    <property type="nucleotide sequence ID" value="NZ_JAJEPR010000020.1"/>
</dbReference>
<reference evidence="4 5" key="1">
    <citation type="submission" date="2021-10" db="EMBL/GenBank/DDBJ databases">
        <title>Anaerobic single-cell dispensing facilitates the cultivation of human gut bacteria.</title>
        <authorList>
            <person name="Afrizal A."/>
        </authorList>
    </citation>
    <scope>NUCLEOTIDE SEQUENCE [LARGE SCALE GENOMIC DNA]</scope>
    <source>
        <strain evidence="4 5">CLA-AA-H277</strain>
    </source>
</reference>
<gene>
    <name evidence="4" type="ORF">LKD71_11715</name>
</gene>
<dbReference type="PANTHER" id="PTHR43420">
    <property type="entry name" value="ACETYLTRANSFERASE"/>
    <property type="match status" value="1"/>
</dbReference>
<dbReference type="Gene3D" id="3.40.630.30">
    <property type="match status" value="1"/>
</dbReference>
<organism evidence="4 5">
    <name type="scientific">Fusicatenibacter faecihominis</name>
    <dbReference type="NCBI Taxonomy" id="2881276"/>
    <lineage>
        <taxon>Bacteria</taxon>
        <taxon>Bacillati</taxon>
        <taxon>Bacillota</taxon>
        <taxon>Clostridia</taxon>
        <taxon>Lachnospirales</taxon>
        <taxon>Lachnospiraceae</taxon>
        <taxon>Fusicatenibacter</taxon>
    </lineage>
</organism>
<accession>A0AAE3DTZ7</accession>
<dbReference type="CDD" id="cd04301">
    <property type="entry name" value="NAT_SF"/>
    <property type="match status" value="1"/>
</dbReference>
<evidence type="ECO:0000259" key="3">
    <source>
        <dbReference type="PROSITE" id="PS51186"/>
    </source>
</evidence>
<evidence type="ECO:0000313" key="5">
    <source>
        <dbReference type="Proteomes" id="UP001197875"/>
    </source>
</evidence>
<evidence type="ECO:0000256" key="1">
    <source>
        <dbReference type="ARBA" id="ARBA00022679"/>
    </source>
</evidence>
<dbReference type="EMBL" id="JAJEPR010000020">
    <property type="protein sequence ID" value="MCC2190464.1"/>
    <property type="molecule type" value="Genomic_DNA"/>
</dbReference>